<evidence type="ECO:0000313" key="9">
    <source>
        <dbReference type="EMBL" id="SNR90558.1"/>
    </source>
</evidence>
<feature type="domain" description="Polysaccharide chain length determinant N-terminal" evidence="7">
    <location>
        <begin position="14"/>
        <end position="108"/>
    </location>
</feature>
<keyword evidence="5 6" id="KW-0472">Membrane</keyword>
<dbReference type="InterPro" id="IPR050445">
    <property type="entry name" value="Bact_polysacc_biosynth/exp"/>
</dbReference>
<comment type="subcellular location">
    <subcellularLocation>
        <location evidence="1">Cell membrane</location>
        <topology evidence="1">Multi-pass membrane protein</topology>
    </subcellularLocation>
</comment>
<dbReference type="Gene3D" id="3.30.1890.10">
    <property type="entry name" value="FepE-like"/>
    <property type="match status" value="1"/>
</dbReference>
<dbReference type="GO" id="GO:0004713">
    <property type="term" value="F:protein tyrosine kinase activity"/>
    <property type="evidence" value="ECO:0007669"/>
    <property type="project" value="TreeGrafter"/>
</dbReference>
<dbReference type="RefSeq" id="WP_245851327.1">
    <property type="nucleotide sequence ID" value="NZ_FZOG01000001.1"/>
</dbReference>
<evidence type="ECO:0000256" key="4">
    <source>
        <dbReference type="ARBA" id="ARBA00022989"/>
    </source>
</evidence>
<feature type="domain" description="Tyrosine-protein kinase G-rich" evidence="8">
    <location>
        <begin position="308"/>
        <end position="344"/>
    </location>
</feature>
<dbReference type="GO" id="GO:0005886">
    <property type="term" value="C:plasma membrane"/>
    <property type="evidence" value="ECO:0007669"/>
    <property type="project" value="UniProtKB-SubCell"/>
</dbReference>
<dbReference type="EMBL" id="FZOG01000001">
    <property type="protein sequence ID" value="SNR90558.1"/>
    <property type="molecule type" value="Genomic_DNA"/>
</dbReference>
<dbReference type="Proteomes" id="UP000242915">
    <property type="component" value="Unassembled WGS sequence"/>
</dbReference>
<gene>
    <name evidence="9" type="ORF">SAMN05216255_0906</name>
</gene>
<dbReference type="AlphaFoldDB" id="A0A239A646"/>
<dbReference type="PANTHER" id="PTHR32309">
    <property type="entry name" value="TYROSINE-PROTEIN KINASE"/>
    <property type="match status" value="1"/>
</dbReference>
<organism evidence="9 10">
    <name type="scientific">Pseudomonas segetis</name>
    <dbReference type="NCBI Taxonomy" id="298908"/>
    <lineage>
        <taxon>Bacteria</taxon>
        <taxon>Pseudomonadati</taxon>
        <taxon>Pseudomonadota</taxon>
        <taxon>Gammaproteobacteria</taxon>
        <taxon>Pseudomonadales</taxon>
        <taxon>Pseudomonadaceae</taxon>
        <taxon>Pseudomonas</taxon>
    </lineage>
</organism>
<accession>A0A239A646</accession>
<dbReference type="InterPro" id="IPR003856">
    <property type="entry name" value="LPS_length_determ_N"/>
</dbReference>
<evidence type="ECO:0000313" key="10">
    <source>
        <dbReference type="Proteomes" id="UP000242915"/>
    </source>
</evidence>
<dbReference type="PANTHER" id="PTHR32309:SF13">
    <property type="entry name" value="FERRIC ENTEROBACTIN TRANSPORT PROTEIN FEPE"/>
    <property type="match status" value="1"/>
</dbReference>
<sequence>MNQRITAEQSHASDEIDLVELVKQLWLQKWLIIGCTVLITALAAAYAFLSTPTYQASAGVMPPRLSDIAGYNLGRSEAKLNEFTVEDVYGVYKRNLLSGSLKRQFFDEVYLPSLPAEDAGAAKDKLWDRFNSDFSVQAPDAKNNPDYFVVKVEGIQPEVVAEWANKYVKMAADKSEEGMQTNQLTEIGTKAQSLARQVDALRLTAEKRRKDRIARLQEALIVADAVGYDSPQVTPGKTSSDGDFAEFMDGNLMYMRGAKAVKAELAVLEKRTNDDPFIVELRGIENQMDFLQKIDVNPDNVAVFTFDSPALTPETPTAPKKLLILVLGGFVGLGLGVFIAFIRMFFINRTD</sequence>
<keyword evidence="3 6" id="KW-0812">Transmembrane</keyword>
<evidence type="ECO:0000259" key="7">
    <source>
        <dbReference type="Pfam" id="PF02706"/>
    </source>
</evidence>
<dbReference type="InterPro" id="IPR032807">
    <property type="entry name" value="GNVR"/>
</dbReference>
<dbReference type="SUPFAM" id="SSF160355">
    <property type="entry name" value="Bacterial polysaccharide co-polymerase-like"/>
    <property type="match status" value="1"/>
</dbReference>
<evidence type="ECO:0000256" key="5">
    <source>
        <dbReference type="ARBA" id="ARBA00023136"/>
    </source>
</evidence>
<evidence type="ECO:0000256" key="1">
    <source>
        <dbReference type="ARBA" id="ARBA00004651"/>
    </source>
</evidence>
<feature type="transmembrane region" description="Helical" evidence="6">
    <location>
        <begin position="30"/>
        <end position="49"/>
    </location>
</feature>
<reference evidence="10" key="1">
    <citation type="submission" date="2017-06" db="EMBL/GenBank/DDBJ databases">
        <authorList>
            <person name="Varghese N."/>
            <person name="Submissions S."/>
        </authorList>
    </citation>
    <scope>NUCLEOTIDE SEQUENCE [LARGE SCALE GENOMIC DNA]</scope>
    <source>
        <strain evidence="10">CIP 108523</strain>
    </source>
</reference>
<dbReference type="Pfam" id="PF02706">
    <property type="entry name" value="Wzz"/>
    <property type="match status" value="1"/>
</dbReference>
<keyword evidence="10" id="KW-1185">Reference proteome</keyword>
<feature type="transmembrane region" description="Helical" evidence="6">
    <location>
        <begin position="322"/>
        <end position="346"/>
    </location>
</feature>
<keyword evidence="2" id="KW-1003">Cell membrane</keyword>
<evidence type="ECO:0000256" key="3">
    <source>
        <dbReference type="ARBA" id="ARBA00022692"/>
    </source>
</evidence>
<dbReference type="Pfam" id="PF13807">
    <property type="entry name" value="GNVR"/>
    <property type="match status" value="1"/>
</dbReference>
<proteinExistence type="predicted"/>
<name>A0A239A646_9PSED</name>
<evidence type="ECO:0000259" key="8">
    <source>
        <dbReference type="Pfam" id="PF13807"/>
    </source>
</evidence>
<evidence type="ECO:0000256" key="6">
    <source>
        <dbReference type="SAM" id="Phobius"/>
    </source>
</evidence>
<evidence type="ECO:0000256" key="2">
    <source>
        <dbReference type="ARBA" id="ARBA00022475"/>
    </source>
</evidence>
<keyword evidence="4 6" id="KW-1133">Transmembrane helix</keyword>
<protein>
    <submittedName>
        <fullName evidence="9">Chain length determinant protein (Polysaccharide antigen chain regulator)</fullName>
    </submittedName>
</protein>